<dbReference type="Gene3D" id="1.10.640.10">
    <property type="entry name" value="Haem peroxidase domain superfamily, animal type"/>
    <property type="match status" value="1"/>
</dbReference>
<dbReference type="Proteomes" id="UP001292094">
    <property type="component" value="Unassembled WGS sequence"/>
</dbReference>
<dbReference type="PROSITE" id="PS50292">
    <property type="entry name" value="PEROXIDASE_3"/>
    <property type="match status" value="1"/>
</dbReference>
<comment type="caution">
    <text evidence="2">The sequence shown here is derived from an EMBL/GenBank/DDBJ whole genome shotgun (WGS) entry which is preliminary data.</text>
</comment>
<dbReference type="InterPro" id="IPR037120">
    <property type="entry name" value="Haem_peroxidase_sf_animal"/>
</dbReference>
<dbReference type="InterPro" id="IPR019791">
    <property type="entry name" value="Haem_peroxidase_animal"/>
</dbReference>
<sequence>MFLSGGCLGYEEYLMTSSSHRMKIVPTSSNMNHVFPPPTSLPHVSPYWSDPEGNIPNLPPPLGDLDRAHPPPSCPKDSSPCNASAPYRSMSGYCNNLKSPLLGASGHLMRPLLPPMTGKKWMDGWIDEWILKYLSEWIVNLEHWVNE</sequence>
<evidence type="ECO:0000313" key="2">
    <source>
        <dbReference type="EMBL" id="KAK4309374.1"/>
    </source>
</evidence>
<dbReference type="EMBL" id="JAWZYT010001758">
    <property type="protein sequence ID" value="KAK4309374.1"/>
    <property type="molecule type" value="Genomic_DNA"/>
</dbReference>
<keyword evidence="3" id="KW-1185">Reference proteome</keyword>
<dbReference type="GO" id="GO:0020037">
    <property type="term" value="F:heme binding"/>
    <property type="evidence" value="ECO:0007669"/>
    <property type="project" value="InterPro"/>
</dbReference>
<evidence type="ECO:0000313" key="3">
    <source>
        <dbReference type="Proteomes" id="UP001292094"/>
    </source>
</evidence>
<name>A0AAE1PLD4_9EUCA</name>
<evidence type="ECO:0000256" key="1">
    <source>
        <dbReference type="SAM" id="MobiDB-lite"/>
    </source>
</evidence>
<dbReference type="SUPFAM" id="SSF48113">
    <property type="entry name" value="Heme-dependent peroxidases"/>
    <property type="match status" value="1"/>
</dbReference>
<gene>
    <name evidence="2" type="ORF">Pmani_018991</name>
</gene>
<proteinExistence type="predicted"/>
<protein>
    <submittedName>
        <fullName evidence="2">Uncharacterized protein</fullName>
    </submittedName>
</protein>
<dbReference type="GO" id="GO:0006979">
    <property type="term" value="P:response to oxidative stress"/>
    <property type="evidence" value="ECO:0007669"/>
    <property type="project" value="InterPro"/>
</dbReference>
<reference evidence="2" key="1">
    <citation type="submission" date="2023-11" db="EMBL/GenBank/DDBJ databases">
        <title>Genome assemblies of two species of porcelain crab, Petrolisthes cinctipes and Petrolisthes manimaculis (Anomura: Porcellanidae).</title>
        <authorList>
            <person name="Angst P."/>
        </authorList>
    </citation>
    <scope>NUCLEOTIDE SEQUENCE</scope>
    <source>
        <strain evidence="2">PB745_02</strain>
        <tissue evidence="2">Gill</tissue>
    </source>
</reference>
<accession>A0AAE1PLD4</accession>
<dbReference type="InterPro" id="IPR010255">
    <property type="entry name" value="Haem_peroxidase_sf"/>
</dbReference>
<feature type="region of interest" description="Disordered" evidence="1">
    <location>
        <begin position="51"/>
        <end position="80"/>
    </location>
</feature>
<dbReference type="GO" id="GO:0004601">
    <property type="term" value="F:peroxidase activity"/>
    <property type="evidence" value="ECO:0007669"/>
    <property type="project" value="InterPro"/>
</dbReference>
<dbReference type="AlphaFoldDB" id="A0AAE1PLD4"/>
<organism evidence="2 3">
    <name type="scientific">Petrolisthes manimaculis</name>
    <dbReference type="NCBI Taxonomy" id="1843537"/>
    <lineage>
        <taxon>Eukaryota</taxon>
        <taxon>Metazoa</taxon>
        <taxon>Ecdysozoa</taxon>
        <taxon>Arthropoda</taxon>
        <taxon>Crustacea</taxon>
        <taxon>Multicrustacea</taxon>
        <taxon>Malacostraca</taxon>
        <taxon>Eumalacostraca</taxon>
        <taxon>Eucarida</taxon>
        <taxon>Decapoda</taxon>
        <taxon>Pleocyemata</taxon>
        <taxon>Anomura</taxon>
        <taxon>Galatheoidea</taxon>
        <taxon>Porcellanidae</taxon>
        <taxon>Petrolisthes</taxon>
    </lineage>
</organism>